<dbReference type="Proteomes" id="UP000187609">
    <property type="component" value="Unassembled WGS sequence"/>
</dbReference>
<dbReference type="Pfam" id="PF14953">
    <property type="entry name" value="DUF4504"/>
    <property type="match status" value="1"/>
</dbReference>
<dbReference type="AlphaFoldDB" id="A0A1J6I8T8"/>
<gene>
    <name evidence="1" type="ORF">A4A49_23446</name>
</gene>
<dbReference type="InterPro" id="IPR027850">
    <property type="entry name" value="DUF4504"/>
</dbReference>
<dbReference type="Gramene" id="OIT01390">
    <property type="protein sequence ID" value="OIT01390"/>
    <property type="gene ID" value="A4A49_23446"/>
</dbReference>
<dbReference type="PANTHER" id="PTHR31366">
    <property type="entry name" value="UPF0739 PROTEIN C1ORF74"/>
    <property type="match status" value="1"/>
</dbReference>
<organism evidence="1 2">
    <name type="scientific">Nicotiana attenuata</name>
    <name type="common">Coyote tobacco</name>
    <dbReference type="NCBI Taxonomy" id="49451"/>
    <lineage>
        <taxon>Eukaryota</taxon>
        <taxon>Viridiplantae</taxon>
        <taxon>Streptophyta</taxon>
        <taxon>Embryophyta</taxon>
        <taxon>Tracheophyta</taxon>
        <taxon>Spermatophyta</taxon>
        <taxon>Magnoliopsida</taxon>
        <taxon>eudicotyledons</taxon>
        <taxon>Gunneridae</taxon>
        <taxon>Pentapetalae</taxon>
        <taxon>asterids</taxon>
        <taxon>lamiids</taxon>
        <taxon>Solanales</taxon>
        <taxon>Solanaceae</taxon>
        <taxon>Nicotianoideae</taxon>
        <taxon>Nicotianeae</taxon>
        <taxon>Nicotiana</taxon>
    </lineage>
</organism>
<sequence>MEVAELELLLTAFESALSQIKWRLKLPSKRRLQTDILALCTEMRPVVMVDYGGKMPELQDRLSAFLKHCQEDCSVFKPLHVMVIEDMIYLVHARAFAEFVKSSLDLETRLIFVDLEQDPPKMIKQAEESSVGAELVLAQKIFSSVFSEDGIKTDHLEHQKPEVRANTDSSVYEPTSSQSSEVIDLSDCIRETHVTIPTLNGWLLGYPIVYLFGMAHIEPAIYNLSTKSLHLFQVLVCRCNRGSQAQIEELMSFSVPYDLSLEGMNEPWAEAFLTHIKTKQERFDQVWTSLKMEVRACYPQAIAL</sequence>
<dbReference type="OMA" id="YLFGMAH"/>
<name>A0A1J6I8T8_NICAT</name>
<dbReference type="EMBL" id="MJEQ01037189">
    <property type="protein sequence ID" value="OIT01390.1"/>
    <property type="molecule type" value="Genomic_DNA"/>
</dbReference>
<comment type="caution">
    <text evidence="1">The sequence shown here is derived from an EMBL/GenBank/DDBJ whole genome shotgun (WGS) entry which is preliminary data.</text>
</comment>
<reference evidence="1" key="1">
    <citation type="submission" date="2016-11" db="EMBL/GenBank/DDBJ databases">
        <title>The genome of Nicotiana attenuata.</title>
        <authorList>
            <person name="Xu S."/>
            <person name="Brockmoeller T."/>
            <person name="Gaquerel E."/>
            <person name="Navarro A."/>
            <person name="Kuhl H."/>
            <person name="Gase K."/>
            <person name="Ling Z."/>
            <person name="Zhou W."/>
            <person name="Kreitzer C."/>
            <person name="Stanke M."/>
            <person name="Tang H."/>
            <person name="Lyons E."/>
            <person name="Pandey P."/>
            <person name="Pandey S.P."/>
            <person name="Timmermann B."/>
            <person name="Baldwin I.T."/>
        </authorList>
    </citation>
    <scope>NUCLEOTIDE SEQUENCE [LARGE SCALE GENOMIC DNA]</scope>
    <source>
        <strain evidence="1">UT</strain>
    </source>
</reference>
<evidence type="ECO:0000313" key="2">
    <source>
        <dbReference type="Proteomes" id="UP000187609"/>
    </source>
</evidence>
<proteinExistence type="predicted"/>
<keyword evidence="2" id="KW-1185">Reference proteome</keyword>
<evidence type="ECO:0000313" key="1">
    <source>
        <dbReference type="EMBL" id="OIT01390.1"/>
    </source>
</evidence>
<accession>A0A1J6I8T8</accession>
<dbReference type="KEGG" id="nau:109229671"/>
<dbReference type="PANTHER" id="PTHR31366:SF2">
    <property type="entry name" value="UPF0739 PROTEIN C1ORF74"/>
    <property type="match status" value="1"/>
</dbReference>
<dbReference type="OrthoDB" id="2395010at2759"/>
<protein>
    <submittedName>
        <fullName evidence="1">Uncharacterized protein</fullName>
    </submittedName>
</protein>